<dbReference type="AlphaFoldDB" id="A0A7J6PL47"/>
<feature type="compositionally biased region" description="Basic and acidic residues" evidence="1">
    <location>
        <begin position="173"/>
        <end position="183"/>
    </location>
</feature>
<protein>
    <submittedName>
        <fullName evidence="2">Uncharacterized protein</fullName>
    </submittedName>
</protein>
<organism evidence="2 3">
    <name type="scientific">Perkinsus olseni</name>
    <name type="common">Perkinsus atlanticus</name>
    <dbReference type="NCBI Taxonomy" id="32597"/>
    <lineage>
        <taxon>Eukaryota</taxon>
        <taxon>Sar</taxon>
        <taxon>Alveolata</taxon>
        <taxon>Perkinsozoa</taxon>
        <taxon>Perkinsea</taxon>
        <taxon>Perkinsida</taxon>
        <taxon>Perkinsidae</taxon>
        <taxon>Perkinsus</taxon>
    </lineage>
</organism>
<reference evidence="2 3" key="1">
    <citation type="submission" date="2020-04" db="EMBL/GenBank/DDBJ databases">
        <title>Perkinsus olseni comparative genomics.</title>
        <authorList>
            <person name="Bogema D.R."/>
        </authorList>
    </citation>
    <scope>NUCLEOTIDE SEQUENCE [LARGE SCALE GENOMIC DNA]</scope>
    <source>
        <strain evidence="2">00978-12</strain>
    </source>
</reference>
<accession>A0A7J6PL47</accession>
<gene>
    <name evidence="2" type="ORF">FOZ60_016645</name>
</gene>
<proteinExistence type="predicted"/>
<dbReference type="OrthoDB" id="10540430at2759"/>
<evidence type="ECO:0000313" key="2">
    <source>
        <dbReference type="EMBL" id="KAF4696637.1"/>
    </source>
</evidence>
<feature type="compositionally biased region" description="Basic and acidic residues" evidence="1">
    <location>
        <begin position="143"/>
        <end position="158"/>
    </location>
</feature>
<dbReference type="Proteomes" id="UP000541610">
    <property type="component" value="Unassembled WGS sequence"/>
</dbReference>
<dbReference type="EMBL" id="JABANP010000009">
    <property type="protein sequence ID" value="KAF4696637.1"/>
    <property type="molecule type" value="Genomic_DNA"/>
</dbReference>
<feature type="region of interest" description="Disordered" evidence="1">
    <location>
        <begin position="142"/>
        <end position="183"/>
    </location>
</feature>
<name>A0A7J6PL47_PEROL</name>
<evidence type="ECO:0000256" key="1">
    <source>
        <dbReference type="SAM" id="MobiDB-lite"/>
    </source>
</evidence>
<comment type="caution">
    <text evidence="2">The sequence shown here is derived from an EMBL/GenBank/DDBJ whole genome shotgun (WGS) entry which is preliminary data.</text>
</comment>
<evidence type="ECO:0000313" key="3">
    <source>
        <dbReference type="Proteomes" id="UP000541610"/>
    </source>
</evidence>
<sequence>MLVEAAKTEDVIPSDLKMDSLPTFQTVDLEEETWHIPEWLKLSEYSLAPKLWELGLSSSVGEPRLPREDAFYDLADWVGKYTGEEYDTTFGKYHMVPRLIPNMITVPLGTSVLMSDEIDCDYEDYDAIVAVAGAEGVISGDVVEDHAKDKEAEADGRKKSSTSSVEVEDDPDNPDKTKTGPES</sequence>